<dbReference type="Gene3D" id="3.40.50.1110">
    <property type="entry name" value="SGNH hydrolase"/>
    <property type="match status" value="2"/>
</dbReference>
<dbReference type="InterPro" id="IPR036514">
    <property type="entry name" value="SGNH_hydro_sf"/>
</dbReference>
<dbReference type="OrthoDB" id="9816001at2"/>
<feature type="chain" id="PRO_5017821182" evidence="2">
    <location>
        <begin position="29"/>
        <end position="656"/>
    </location>
</feature>
<keyword evidence="5" id="KW-1185">Reference proteome</keyword>
<dbReference type="GO" id="GO:0005975">
    <property type="term" value="P:carbohydrate metabolic process"/>
    <property type="evidence" value="ECO:0007669"/>
    <property type="project" value="InterPro"/>
</dbReference>
<gene>
    <name evidence="4" type="ORF">DXT99_22060</name>
</gene>
<feature type="domain" description="Sialate O-acetylesterase" evidence="3">
    <location>
        <begin position="421"/>
        <end position="545"/>
    </location>
</feature>
<organism evidence="4 5">
    <name type="scientific">Pontibacter diazotrophicus</name>
    <dbReference type="NCBI Taxonomy" id="1400979"/>
    <lineage>
        <taxon>Bacteria</taxon>
        <taxon>Pseudomonadati</taxon>
        <taxon>Bacteroidota</taxon>
        <taxon>Cytophagia</taxon>
        <taxon>Cytophagales</taxon>
        <taxon>Hymenobacteraceae</taxon>
        <taxon>Pontibacter</taxon>
    </lineage>
</organism>
<dbReference type="PANTHER" id="PTHR22901:SF0">
    <property type="entry name" value="SIALATE O-ACETYLESTERASE"/>
    <property type="match status" value="1"/>
</dbReference>
<dbReference type="InterPro" id="IPR008979">
    <property type="entry name" value="Galactose-bd-like_sf"/>
</dbReference>
<proteinExistence type="predicted"/>
<dbReference type="PANTHER" id="PTHR22901">
    <property type="entry name" value="SIALATE O-ACETYLESTERASE"/>
    <property type="match status" value="1"/>
</dbReference>
<comment type="caution">
    <text evidence="4">The sequence shown here is derived from an EMBL/GenBank/DDBJ whole genome shotgun (WGS) entry which is preliminary data.</text>
</comment>
<sequence length="656" mass="73016">MYHKQIKIDKLKFAGLLALCLFQFSAFKALGQVKLPELISDGMVLQRNAKTKVWGWAAAGEKVTVKFNRKTYRATADANGDWAITLAPIKAAGPYTMDITASNQITIKDIVAGDVYLVSGQSNMVHQMSLHNITYADDIATANYPQIRHFWIPTTTNLEGPAQDLPPGSWKSANPEDVNNFSAVAYFFARKLYNEYKIPIGLINASVGGTPIEAWMSEEGLKDFDTALAAIDRNRDTSYVNSFRRQAQAAANANKQKAEQDKGLTGEVKWYETAYEPKGWRNINIPGYWEDQGIKDLNGSVWYRRELDVPASMAGVPAKVFLGRIVDADVLYINGEQVGNTTYQYPQRRYSLPAGVLKPGKNTFVIRVQNFGGKGGFVPDKPYYIEANNQTLDLKGTWQYKVGEVYRPVSGSVGGGFSAQNQPTALYNAMVAPATDYTLKGILWYQGESNAGNPTEYKKLLPALISDWRNKFEQGNLPFLYVQLPNFMEVNYLPSESNWALMREAALQTLSVPNTAMAVTIDLGEWNDIHPDNKKDVGERLALAAQKLIYNDKKVVSSGPLFQSAEIDENEIILSFTNVGSGLISNDEEELSWFAIAGADKEFVWANARIEGDKVVVWSDEVPEPKYVRYAWADNPDGANLYNKEGLPASPFRTDK</sequence>
<keyword evidence="2" id="KW-0732">Signal</keyword>
<evidence type="ECO:0000313" key="5">
    <source>
        <dbReference type="Proteomes" id="UP000256708"/>
    </source>
</evidence>
<evidence type="ECO:0000256" key="2">
    <source>
        <dbReference type="SAM" id="SignalP"/>
    </source>
</evidence>
<dbReference type="GO" id="GO:0001681">
    <property type="term" value="F:sialate O-acetylesterase activity"/>
    <property type="evidence" value="ECO:0007669"/>
    <property type="project" value="InterPro"/>
</dbReference>
<dbReference type="SUPFAM" id="SSF49785">
    <property type="entry name" value="Galactose-binding domain-like"/>
    <property type="match status" value="1"/>
</dbReference>
<dbReference type="InterPro" id="IPR039329">
    <property type="entry name" value="SIAE"/>
</dbReference>
<evidence type="ECO:0000313" key="4">
    <source>
        <dbReference type="EMBL" id="RDV12956.1"/>
    </source>
</evidence>
<evidence type="ECO:0000259" key="3">
    <source>
        <dbReference type="Pfam" id="PF03629"/>
    </source>
</evidence>
<dbReference type="AlphaFoldDB" id="A0A3D8L6P0"/>
<dbReference type="InterPro" id="IPR013783">
    <property type="entry name" value="Ig-like_fold"/>
</dbReference>
<accession>A0A3D8L6P0</accession>
<name>A0A3D8L6P0_9BACT</name>
<feature type="signal peptide" evidence="2">
    <location>
        <begin position="1"/>
        <end position="28"/>
    </location>
</feature>
<feature type="domain" description="Sialate O-acetylesterase" evidence="3">
    <location>
        <begin position="113"/>
        <end position="230"/>
    </location>
</feature>
<dbReference type="Pfam" id="PF03629">
    <property type="entry name" value="SASA"/>
    <property type="match status" value="2"/>
</dbReference>
<reference evidence="5" key="1">
    <citation type="submission" date="2018-08" db="EMBL/GenBank/DDBJ databases">
        <authorList>
            <person name="Liu Z.-W."/>
            <person name="Du Z.-J."/>
        </authorList>
    </citation>
    <scope>NUCLEOTIDE SEQUENCE [LARGE SCALE GENOMIC DNA]</scope>
    <source>
        <strain evidence="5">H4X</strain>
    </source>
</reference>
<dbReference type="GO" id="GO:0004553">
    <property type="term" value="F:hydrolase activity, hydrolyzing O-glycosyl compounds"/>
    <property type="evidence" value="ECO:0007669"/>
    <property type="project" value="InterPro"/>
</dbReference>
<keyword evidence="1" id="KW-0378">Hydrolase</keyword>
<dbReference type="RefSeq" id="WP_115567765.1">
    <property type="nucleotide sequence ID" value="NZ_QRGR01000031.1"/>
</dbReference>
<dbReference type="Proteomes" id="UP000256708">
    <property type="component" value="Unassembled WGS sequence"/>
</dbReference>
<protein>
    <submittedName>
        <fullName evidence="4">Sialate O-acetylesterase</fullName>
    </submittedName>
</protein>
<dbReference type="Gene3D" id="2.60.40.10">
    <property type="entry name" value="Immunoglobulins"/>
    <property type="match status" value="1"/>
</dbReference>
<dbReference type="InterPro" id="IPR005181">
    <property type="entry name" value="SASA"/>
</dbReference>
<dbReference type="SUPFAM" id="SSF52266">
    <property type="entry name" value="SGNH hydrolase"/>
    <property type="match status" value="1"/>
</dbReference>
<dbReference type="EMBL" id="QRGR01000031">
    <property type="protein sequence ID" value="RDV12956.1"/>
    <property type="molecule type" value="Genomic_DNA"/>
</dbReference>
<evidence type="ECO:0000256" key="1">
    <source>
        <dbReference type="ARBA" id="ARBA00022801"/>
    </source>
</evidence>